<keyword evidence="2" id="KW-1185">Reference proteome</keyword>
<dbReference type="CDD" id="cd09917">
    <property type="entry name" value="F-box_SF"/>
    <property type="match status" value="1"/>
</dbReference>
<accession>A0A9P3PYU1</accession>
<evidence type="ECO:0008006" key="3">
    <source>
        <dbReference type="Google" id="ProtNLM"/>
    </source>
</evidence>
<dbReference type="InterPro" id="IPR036047">
    <property type="entry name" value="F-box-like_dom_sf"/>
</dbReference>
<evidence type="ECO:0000313" key="1">
    <source>
        <dbReference type="EMBL" id="GLB43727.1"/>
    </source>
</evidence>
<dbReference type="SUPFAM" id="SSF81383">
    <property type="entry name" value="F-box domain"/>
    <property type="match status" value="1"/>
</dbReference>
<dbReference type="AlphaFoldDB" id="A0A9P3PYU1"/>
<protein>
    <recommendedName>
        <fullName evidence="3">F-box domain-containing protein</fullName>
    </recommendedName>
</protein>
<evidence type="ECO:0000313" key="2">
    <source>
        <dbReference type="Proteomes" id="UP001063166"/>
    </source>
</evidence>
<name>A0A9P3PYU1_LYOSH</name>
<comment type="caution">
    <text evidence="1">The sequence shown here is derived from an EMBL/GenBank/DDBJ whole genome shotgun (WGS) entry which is preliminary data.</text>
</comment>
<reference evidence="1" key="1">
    <citation type="submission" date="2022-07" db="EMBL/GenBank/DDBJ databases">
        <title>The genome of Lyophyllum shimeji provides insight into the initial evolution of ectomycorrhizal fungal genome.</title>
        <authorList>
            <person name="Kobayashi Y."/>
            <person name="Shibata T."/>
            <person name="Hirakawa H."/>
            <person name="Shigenobu S."/>
            <person name="Nishiyama T."/>
            <person name="Yamada A."/>
            <person name="Hasebe M."/>
            <person name="Kawaguchi M."/>
        </authorList>
    </citation>
    <scope>NUCLEOTIDE SEQUENCE</scope>
    <source>
        <strain evidence="1">AT787</strain>
    </source>
</reference>
<dbReference type="EMBL" id="BRPK01000014">
    <property type="protein sequence ID" value="GLB43727.1"/>
    <property type="molecule type" value="Genomic_DNA"/>
</dbReference>
<dbReference type="OrthoDB" id="2322499at2759"/>
<dbReference type="Proteomes" id="UP001063166">
    <property type="component" value="Unassembled WGS sequence"/>
</dbReference>
<sequence>MENLQDMPFTNCDDLLTVLVFRPTTRAWQGIHEDLNYRSLHVLKNLRSAARRSLRPQTYELNYRLILPEILYEVLGHLHPLDLYNMAHASKHFRALLSPPSSRWLWDVSFERNPPTPACPADMPPLKWANLLFGRLKCQDCHGDSEPYPNMAWRRRLCWDCAFDRTFDVIGGTSTLNSVEAQIEREGVRQSCYDAASYQDVQRLADRIGAYSRASRRNGESANIHLRNLETDLATKDIVASIYETSRKCGDWVTAIENELDVDKANRYHRIVETLSKRLVKSGHARPRVRELFDIPGFGRAFVYRALKFQTESLRVTKRYIRHNWPVLQKQLEALLAELHRRELYRQHPAVVARRRNDVQRMWSDYLNSLNAASQCVGTPDILLSEPFVTMINDPSDDEIDGEQATKALAAFADRWLPRTMEDLFALEASKCLLYTEESHRPPHAYSINSAASVFSCPESNPFGSERDCKCLIGWSAAVYHPLKCVCCCFPEDHGVHPLKVDARGCAAASSLLDLLGLDPPTTLPADMDIHREKFICLGCVEETGHSTSLSWRDCIWHFMERGGSDTHFTPSWELVPSTKTLDT</sequence>
<proteinExistence type="predicted"/>
<organism evidence="1 2">
    <name type="scientific">Lyophyllum shimeji</name>
    <name type="common">Hon-shimeji</name>
    <name type="synonym">Tricholoma shimeji</name>
    <dbReference type="NCBI Taxonomy" id="47721"/>
    <lineage>
        <taxon>Eukaryota</taxon>
        <taxon>Fungi</taxon>
        <taxon>Dikarya</taxon>
        <taxon>Basidiomycota</taxon>
        <taxon>Agaricomycotina</taxon>
        <taxon>Agaricomycetes</taxon>
        <taxon>Agaricomycetidae</taxon>
        <taxon>Agaricales</taxon>
        <taxon>Tricholomatineae</taxon>
        <taxon>Lyophyllaceae</taxon>
        <taxon>Lyophyllum</taxon>
    </lineage>
</organism>
<gene>
    <name evidence="1" type="ORF">LshimejAT787_1402390</name>
</gene>